<evidence type="ECO:0000313" key="3">
    <source>
        <dbReference type="Proteomes" id="UP000076738"/>
    </source>
</evidence>
<gene>
    <name evidence="2" type="ORF">CALVIDRAFT_594453</name>
</gene>
<protein>
    <submittedName>
        <fullName evidence="2">Uncharacterized protein</fullName>
    </submittedName>
</protein>
<name>A0A167SBW4_CALVF</name>
<feature type="compositionally biased region" description="Low complexity" evidence="1">
    <location>
        <begin position="173"/>
        <end position="190"/>
    </location>
</feature>
<feature type="compositionally biased region" description="Basic residues" evidence="1">
    <location>
        <begin position="517"/>
        <end position="526"/>
    </location>
</feature>
<feature type="compositionally biased region" description="Polar residues" evidence="1">
    <location>
        <begin position="335"/>
        <end position="344"/>
    </location>
</feature>
<feature type="region of interest" description="Disordered" evidence="1">
    <location>
        <begin position="121"/>
        <end position="150"/>
    </location>
</feature>
<feature type="compositionally biased region" description="Pro residues" evidence="1">
    <location>
        <begin position="638"/>
        <end position="647"/>
    </location>
</feature>
<organism evidence="2 3">
    <name type="scientific">Calocera viscosa (strain TUFC12733)</name>
    <dbReference type="NCBI Taxonomy" id="1330018"/>
    <lineage>
        <taxon>Eukaryota</taxon>
        <taxon>Fungi</taxon>
        <taxon>Dikarya</taxon>
        <taxon>Basidiomycota</taxon>
        <taxon>Agaricomycotina</taxon>
        <taxon>Dacrymycetes</taxon>
        <taxon>Dacrymycetales</taxon>
        <taxon>Dacrymycetaceae</taxon>
        <taxon>Calocera</taxon>
    </lineage>
</organism>
<feature type="compositionally biased region" description="Low complexity" evidence="1">
    <location>
        <begin position="883"/>
        <end position="895"/>
    </location>
</feature>
<feature type="compositionally biased region" description="Polar residues" evidence="1">
    <location>
        <begin position="309"/>
        <end position="321"/>
    </location>
</feature>
<feature type="compositionally biased region" description="Low complexity" evidence="1">
    <location>
        <begin position="907"/>
        <end position="935"/>
    </location>
</feature>
<feature type="compositionally biased region" description="Basic residues" evidence="1">
    <location>
        <begin position="821"/>
        <end position="833"/>
    </location>
</feature>
<proteinExistence type="predicted"/>
<feature type="compositionally biased region" description="Low complexity" evidence="1">
    <location>
        <begin position="380"/>
        <end position="395"/>
    </location>
</feature>
<dbReference type="OrthoDB" id="3364707at2759"/>
<reference evidence="2 3" key="1">
    <citation type="journal article" date="2016" name="Mol. Biol. Evol.">
        <title>Comparative Genomics of Early-Diverging Mushroom-Forming Fungi Provides Insights into the Origins of Lignocellulose Decay Capabilities.</title>
        <authorList>
            <person name="Nagy L.G."/>
            <person name="Riley R."/>
            <person name="Tritt A."/>
            <person name="Adam C."/>
            <person name="Daum C."/>
            <person name="Floudas D."/>
            <person name="Sun H."/>
            <person name="Yadav J.S."/>
            <person name="Pangilinan J."/>
            <person name="Larsson K.H."/>
            <person name="Matsuura K."/>
            <person name="Barry K."/>
            <person name="Labutti K."/>
            <person name="Kuo R."/>
            <person name="Ohm R.A."/>
            <person name="Bhattacharya S.S."/>
            <person name="Shirouzu T."/>
            <person name="Yoshinaga Y."/>
            <person name="Martin F.M."/>
            <person name="Grigoriev I.V."/>
            <person name="Hibbett D.S."/>
        </authorList>
    </citation>
    <scope>NUCLEOTIDE SEQUENCE [LARGE SCALE GENOMIC DNA]</scope>
    <source>
        <strain evidence="2 3">TUFC12733</strain>
    </source>
</reference>
<feature type="compositionally biased region" description="Basic and acidic residues" evidence="1">
    <location>
        <begin position="539"/>
        <end position="566"/>
    </location>
</feature>
<keyword evidence="3" id="KW-1185">Reference proteome</keyword>
<feature type="region of interest" description="Disordered" evidence="1">
    <location>
        <begin position="1"/>
        <end position="25"/>
    </location>
</feature>
<feature type="compositionally biased region" description="Basic and acidic residues" evidence="1">
    <location>
        <begin position="477"/>
        <end position="488"/>
    </location>
</feature>
<dbReference type="Proteomes" id="UP000076738">
    <property type="component" value="Unassembled WGS sequence"/>
</dbReference>
<dbReference type="AlphaFoldDB" id="A0A167SBW4"/>
<feature type="region of interest" description="Disordered" evidence="1">
    <location>
        <begin position="168"/>
        <end position="206"/>
    </location>
</feature>
<feature type="compositionally biased region" description="Basic and acidic residues" evidence="1">
    <location>
        <begin position="948"/>
        <end position="966"/>
    </location>
</feature>
<sequence>MSQLLATLDKPVAPLATPPPTSNHLNLHFHFEQRQPTKRRSLSIGDFVSRDESRPLPVTGYLSADEAPTAIGFNTLPRGRSTHLRRPSTAPALVQSTINAKSRGSSDRLFLEALSGPVTPVSRASGKTNLYSAAPHPARPSTAPSGDWRFRDHSTLRDRVPPQLSASLGQEGASRLLSPASAAHSLSDSSTDMHAMAHSTDQSSQLRRSVAPLTIAELNPMSSTTRPPHARRMSSLSLGGGAHHIASLGSSMDFGKFMPQTSTTSPRAATFGNAIGKGPSPVDVKRLLTKPATAVGTYSAGGPPRTDDTSGNTLPSPTAPQFASDDPSSARSARQRVQNDSTPQALRARARARTAATHAGNRRSSDFPRGPATSASGNIAAKGAGARAGAEAGAADELSPHTYSSGGEGIGESPQPKQILKRSSSSRPSEGTGKRTSAYIKTDGYVSESSVRLPRVHTALTPAAAIALAYRSQSVAGHREERGGRMLDPKVAPWESDPDLPLPAPPSEWGDLCTPRGFRRLGKKLSMKLSGDEGPPARAEARARTRSFDRPRPRDLPRKPSFDTKHPLPRPTTPSTPRTSDAKTRPRTPDIKSNPRSPTPDAKPQPAEQDKRRPFAQGLGGVLKKLSTGNLRSGKPADAPPVPPLPSPLLREKALLETPKGAKGVHVPPVPPIPIHLSKSSPGSEYPEVPSAGSSTDSFVRFPSAGSPYTPGNTPPHTTSGPKQGKKELPYTLDIHAAPFDAPVPPLRNPLRAKRKPSEKDVGEPDLSKKPEPAPAKRSEPEQNKKSEPAPAEKPERPPKPSKLPQTPAVETVLSEEEKQARRRVLSRSKRDKASKLSISISDPKALGVSVTLQRSPSFTALTPKASAAASPVKTRTHSEGDVSSASVVAPKKSPYSLAQAFPPPRSASLNTPSPSTSSRPSASPQSAHSPPAVAFRTIRSASNKTPLTERQKADMWDELLRRSDEAGGTLQLRATDRAGAGK</sequence>
<feature type="region of interest" description="Disordered" evidence="1">
    <location>
        <begin position="259"/>
        <end position="442"/>
    </location>
</feature>
<feature type="compositionally biased region" description="Polar residues" evidence="1">
    <location>
        <begin position="710"/>
        <end position="722"/>
    </location>
</feature>
<feature type="compositionally biased region" description="Basic and acidic residues" evidence="1">
    <location>
        <begin position="580"/>
        <end position="590"/>
    </location>
</feature>
<accession>A0A167SBW4</accession>
<feature type="region of interest" description="Disordered" evidence="1">
    <location>
        <begin position="475"/>
        <end position="648"/>
    </location>
</feature>
<feature type="compositionally biased region" description="Low complexity" evidence="1">
    <location>
        <begin position="323"/>
        <end position="332"/>
    </location>
</feature>
<feature type="compositionally biased region" description="Polar residues" evidence="1">
    <location>
        <begin position="851"/>
        <end position="861"/>
    </location>
</feature>
<feature type="region of interest" description="Disordered" evidence="1">
    <location>
        <begin position="661"/>
        <end position="983"/>
    </location>
</feature>
<feature type="compositionally biased region" description="Basic and acidic residues" evidence="1">
    <location>
        <begin position="756"/>
        <end position="799"/>
    </location>
</feature>
<evidence type="ECO:0000256" key="1">
    <source>
        <dbReference type="SAM" id="MobiDB-lite"/>
    </source>
</evidence>
<evidence type="ECO:0000313" key="2">
    <source>
        <dbReference type="EMBL" id="KZP01770.1"/>
    </source>
</evidence>
<dbReference type="EMBL" id="KV417266">
    <property type="protein sequence ID" value="KZP01770.1"/>
    <property type="molecule type" value="Genomic_DNA"/>
</dbReference>